<evidence type="ECO:0000313" key="2">
    <source>
        <dbReference type="EMBL" id="MDY3562430.1"/>
    </source>
</evidence>
<accession>A0ABU5F544</accession>
<proteinExistence type="predicted"/>
<gene>
    <name evidence="2" type="ORF">R5W23_003896</name>
</gene>
<sequence length="84" mass="9398">ALTMPAAEQERRMRRMRAQVDDHNIYRWAGMLLSEVGKRVPDSPPMSAEKSQGEREPDPNLRAAADEEAIARETYVTAMQLAGA</sequence>
<dbReference type="EMBL" id="JAXBLV010000212">
    <property type="protein sequence ID" value="MDY3562430.1"/>
    <property type="molecule type" value="Genomic_DNA"/>
</dbReference>
<reference evidence="3" key="1">
    <citation type="journal article" date="2023" name="Mar. Drugs">
        <title>Gemmata algarum, a Novel Planctomycete Isolated from an Algal Mat, Displays Antimicrobial Activity.</title>
        <authorList>
            <person name="Kumar G."/>
            <person name="Kallscheuer N."/>
            <person name="Kashif M."/>
            <person name="Ahamad S."/>
            <person name="Jagadeeshwari U."/>
            <person name="Pannikurungottu S."/>
            <person name="Haufschild T."/>
            <person name="Kabuu M."/>
            <person name="Sasikala C."/>
            <person name="Jogler C."/>
            <person name="Ramana C."/>
        </authorList>
    </citation>
    <scope>NUCLEOTIDE SEQUENCE [LARGE SCALE GENOMIC DNA]</scope>
    <source>
        <strain evidence="3">JC673</strain>
    </source>
</reference>
<keyword evidence="3" id="KW-1185">Reference proteome</keyword>
<comment type="caution">
    <text evidence="2">The sequence shown here is derived from an EMBL/GenBank/DDBJ whole genome shotgun (WGS) entry which is preliminary data.</text>
</comment>
<feature type="region of interest" description="Disordered" evidence="1">
    <location>
        <begin position="37"/>
        <end position="60"/>
    </location>
</feature>
<organism evidence="2 3">
    <name type="scientific">Gemmata algarum</name>
    <dbReference type="NCBI Taxonomy" id="2975278"/>
    <lineage>
        <taxon>Bacteria</taxon>
        <taxon>Pseudomonadati</taxon>
        <taxon>Planctomycetota</taxon>
        <taxon>Planctomycetia</taxon>
        <taxon>Gemmatales</taxon>
        <taxon>Gemmataceae</taxon>
        <taxon>Gemmata</taxon>
    </lineage>
</organism>
<protein>
    <submittedName>
        <fullName evidence="2">Trehalose-6-phosphate synthase</fullName>
    </submittedName>
</protein>
<evidence type="ECO:0000256" key="1">
    <source>
        <dbReference type="SAM" id="MobiDB-lite"/>
    </source>
</evidence>
<feature type="non-terminal residue" evidence="2">
    <location>
        <position position="1"/>
    </location>
</feature>
<dbReference type="Proteomes" id="UP001272242">
    <property type="component" value="Unassembled WGS sequence"/>
</dbReference>
<name>A0ABU5F544_9BACT</name>
<evidence type="ECO:0000313" key="3">
    <source>
        <dbReference type="Proteomes" id="UP001272242"/>
    </source>
</evidence>